<name>A0A1H3MJB1_9RHOB</name>
<evidence type="ECO:0000313" key="2">
    <source>
        <dbReference type="EMBL" id="SDY76199.1"/>
    </source>
</evidence>
<accession>A0A1H3MJB1</accession>
<dbReference type="PANTHER" id="PTHR43441">
    <property type="entry name" value="RIBOSOMAL-PROTEIN-SERINE ACETYLTRANSFERASE"/>
    <property type="match status" value="1"/>
</dbReference>
<dbReference type="SUPFAM" id="SSF55729">
    <property type="entry name" value="Acyl-CoA N-acyltransferases (Nat)"/>
    <property type="match status" value="1"/>
</dbReference>
<dbReference type="InterPro" id="IPR016181">
    <property type="entry name" value="Acyl_CoA_acyltransferase"/>
</dbReference>
<dbReference type="AlphaFoldDB" id="A0A1H3MJB1"/>
<organism evidence="2 3">
    <name type="scientific">Jannaschia faecimaris</name>
    <dbReference type="NCBI Taxonomy" id="1244108"/>
    <lineage>
        <taxon>Bacteria</taxon>
        <taxon>Pseudomonadati</taxon>
        <taxon>Pseudomonadota</taxon>
        <taxon>Alphaproteobacteria</taxon>
        <taxon>Rhodobacterales</taxon>
        <taxon>Roseobacteraceae</taxon>
        <taxon>Jannaschia</taxon>
    </lineage>
</organism>
<dbReference type="Proteomes" id="UP000198914">
    <property type="component" value="Unassembled WGS sequence"/>
</dbReference>
<evidence type="ECO:0000259" key="1">
    <source>
        <dbReference type="PROSITE" id="PS51186"/>
    </source>
</evidence>
<protein>
    <submittedName>
        <fullName evidence="2">Protein N-acetyltransferase, RimJ/RimL family</fullName>
    </submittedName>
</protein>
<dbReference type="InterPro" id="IPR051908">
    <property type="entry name" value="Ribosomal_N-acetyltransferase"/>
</dbReference>
<evidence type="ECO:0000313" key="3">
    <source>
        <dbReference type="Proteomes" id="UP000198914"/>
    </source>
</evidence>
<keyword evidence="2" id="KW-0808">Transferase</keyword>
<dbReference type="FunFam" id="3.40.630.30:FF:000047">
    <property type="entry name" value="Acetyltransferase, GNAT family"/>
    <property type="match status" value="1"/>
</dbReference>
<dbReference type="EMBL" id="FNPX01000003">
    <property type="protein sequence ID" value="SDY76199.1"/>
    <property type="molecule type" value="Genomic_DNA"/>
</dbReference>
<dbReference type="InterPro" id="IPR000182">
    <property type="entry name" value="GNAT_dom"/>
</dbReference>
<dbReference type="RefSeq" id="WP_092643230.1">
    <property type="nucleotide sequence ID" value="NZ_FNPX01000003.1"/>
</dbReference>
<keyword evidence="3" id="KW-1185">Reference proteome</keyword>
<dbReference type="OrthoDB" id="5295305at2"/>
<dbReference type="GO" id="GO:1990189">
    <property type="term" value="F:protein N-terminal-serine acetyltransferase activity"/>
    <property type="evidence" value="ECO:0007669"/>
    <property type="project" value="TreeGrafter"/>
</dbReference>
<dbReference type="STRING" id="1244108.SAMN05444004_10372"/>
<sequence length="219" mass="24384">MTDLSNWQPLGWFPPATLEGNFTRLERLTVAGHAAALHAANPTDAAHWAYMPYGPYPDLDVYRLWAAGAESSDDPVFYAIHGPQGWGGVASFMRIDRSNGVIEIGNIALSPGLQRTPASTEAIHLMIDHAFAAGFRRVEWKCNAENAVSRRAALRYGFTYEGTFRQHMVVKAANRDTAWFAIVDGDWPRLRAAHRAWLDPENFDTSGRQKESLAELTAR</sequence>
<proteinExistence type="predicted"/>
<reference evidence="3" key="1">
    <citation type="submission" date="2016-10" db="EMBL/GenBank/DDBJ databases">
        <authorList>
            <person name="Varghese N."/>
            <person name="Submissions S."/>
        </authorList>
    </citation>
    <scope>NUCLEOTIDE SEQUENCE [LARGE SCALE GENOMIC DNA]</scope>
    <source>
        <strain evidence="3">DSM 100420</strain>
    </source>
</reference>
<gene>
    <name evidence="2" type="ORF">SAMN05444004_10372</name>
</gene>
<dbReference type="Gene3D" id="3.40.630.30">
    <property type="match status" value="1"/>
</dbReference>
<dbReference type="GO" id="GO:0008999">
    <property type="term" value="F:protein-N-terminal-alanine acetyltransferase activity"/>
    <property type="evidence" value="ECO:0007669"/>
    <property type="project" value="TreeGrafter"/>
</dbReference>
<dbReference type="PROSITE" id="PS51186">
    <property type="entry name" value="GNAT"/>
    <property type="match status" value="1"/>
</dbReference>
<feature type="domain" description="N-acetyltransferase" evidence="1">
    <location>
        <begin position="35"/>
        <end position="176"/>
    </location>
</feature>
<dbReference type="Pfam" id="PF13302">
    <property type="entry name" value="Acetyltransf_3"/>
    <property type="match status" value="1"/>
</dbReference>
<dbReference type="GO" id="GO:0005737">
    <property type="term" value="C:cytoplasm"/>
    <property type="evidence" value="ECO:0007669"/>
    <property type="project" value="TreeGrafter"/>
</dbReference>
<dbReference type="PANTHER" id="PTHR43441:SF2">
    <property type="entry name" value="FAMILY ACETYLTRANSFERASE, PUTATIVE (AFU_ORTHOLOGUE AFUA_7G00850)-RELATED"/>
    <property type="match status" value="1"/>
</dbReference>